<evidence type="ECO:0000256" key="6">
    <source>
        <dbReference type="ARBA" id="ARBA00022664"/>
    </source>
</evidence>
<keyword evidence="12" id="KW-0539">Nucleus</keyword>
<keyword evidence="11" id="KW-0460">Magnesium</keyword>
<evidence type="ECO:0000256" key="13">
    <source>
        <dbReference type="ARBA" id="ARBA00048830"/>
    </source>
</evidence>
<comment type="cofactor">
    <cofactor evidence="2">
        <name>Mg(2+)</name>
        <dbReference type="ChEBI" id="CHEBI:18420"/>
    </cofactor>
</comment>
<protein>
    <recommendedName>
        <fullName evidence="5">polynucleotide adenylyltransferase</fullName>
        <ecNumber evidence="5">2.7.7.19</ecNumber>
    </recommendedName>
</protein>
<dbReference type="SUPFAM" id="SSF81631">
    <property type="entry name" value="PAP/OAS1 substrate-binding domain"/>
    <property type="match status" value="1"/>
</dbReference>
<dbReference type="PANTHER" id="PTHR10682">
    <property type="entry name" value="POLY A POLYMERASE"/>
    <property type="match status" value="1"/>
</dbReference>
<evidence type="ECO:0000259" key="14">
    <source>
        <dbReference type="Pfam" id="PF04928"/>
    </source>
</evidence>
<dbReference type="GO" id="GO:1990817">
    <property type="term" value="F:poly(A) RNA polymerase activity"/>
    <property type="evidence" value="ECO:0007669"/>
    <property type="project" value="UniProtKB-EC"/>
</dbReference>
<dbReference type="GO" id="GO:0005524">
    <property type="term" value="F:ATP binding"/>
    <property type="evidence" value="ECO:0007669"/>
    <property type="project" value="UniProtKB-KW"/>
</dbReference>
<keyword evidence="7" id="KW-0808">Transferase</keyword>
<evidence type="ECO:0000259" key="15">
    <source>
        <dbReference type="Pfam" id="PF20750"/>
    </source>
</evidence>
<evidence type="ECO:0000256" key="5">
    <source>
        <dbReference type="ARBA" id="ARBA00012388"/>
    </source>
</evidence>
<evidence type="ECO:0000256" key="1">
    <source>
        <dbReference type="ARBA" id="ARBA00001936"/>
    </source>
</evidence>
<name>A0A915LBI9_MELJA</name>
<evidence type="ECO:0000313" key="17">
    <source>
        <dbReference type="WBParaSite" id="scaffold10106_cov173.g14521"/>
    </source>
</evidence>
<evidence type="ECO:0000313" key="16">
    <source>
        <dbReference type="Proteomes" id="UP000887561"/>
    </source>
</evidence>
<dbReference type="Gene3D" id="1.10.1410.10">
    <property type="match status" value="1"/>
</dbReference>
<evidence type="ECO:0000256" key="4">
    <source>
        <dbReference type="ARBA" id="ARBA00010912"/>
    </source>
</evidence>
<dbReference type="EC" id="2.7.7.19" evidence="5"/>
<comment type="similarity">
    <text evidence="4">Belongs to the poly(A) polymerase family.</text>
</comment>
<evidence type="ECO:0000256" key="8">
    <source>
        <dbReference type="ARBA" id="ARBA00022723"/>
    </source>
</evidence>
<feature type="domain" description="Poly(A) polymerase nucleotidyltransferase" evidence="15">
    <location>
        <begin position="146"/>
        <end position="313"/>
    </location>
</feature>
<dbReference type="AlphaFoldDB" id="A0A915LBI9"/>
<dbReference type="PANTHER" id="PTHR10682:SF10">
    <property type="entry name" value="POLYNUCLEOTIDE ADENYLYLTRANSFERASE"/>
    <property type="match status" value="1"/>
</dbReference>
<evidence type="ECO:0000256" key="12">
    <source>
        <dbReference type="ARBA" id="ARBA00023242"/>
    </source>
</evidence>
<sequence length="435" mass="50211">MTDWKSLIVLEYIIYMELTRNELSKLQVEEDEEEEKIKIVDHMHTTANTFKINFWKARNFKGEINDLEIEYYNNEDNKEFNEKERTLMHLNKINELLNNEEFKQFLQYEASVAYGAVQTVTPKKPTKGPKKGYISSVDRKGITIEEVTKKEKKKKSKQLYQLIANEYCIHENIIQARNGVLNVLGQVIKQWIENVKENKGLSTNSEEEEEEFQLLKGGSDILGTTAHWSDMDILCILPKYINIYDFIEEDASGLYGSLMTIMSSDNINVVKTSRILMLEFTMFEIDVDLIYAQIPFEKIETDFDIMDDEIIEGNKNARSILALADRLIYSNIAGYLSGHSLSIMSAKICIENPEATSLSFVIKQFFNVYKAWNWGEEPLFLVDLVDTNEEFGNASEIVEPWRWVKNENFDSSSGSMLGDIIFISSISNHTVVPHV</sequence>
<evidence type="ECO:0000256" key="9">
    <source>
        <dbReference type="ARBA" id="ARBA00022741"/>
    </source>
</evidence>
<organism evidence="16 17">
    <name type="scientific">Meloidogyne javanica</name>
    <name type="common">Root-knot nematode worm</name>
    <dbReference type="NCBI Taxonomy" id="6303"/>
    <lineage>
        <taxon>Eukaryota</taxon>
        <taxon>Metazoa</taxon>
        <taxon>Ecdysozoa</taxon>
        <taxon>Nematoda</taxon>
        <taxon>Chromadorea</taxon>
        <taxon>Rhabditida</taxon>
        <taxon>Tylenchina</taxon>
        <taxon>Tylenchomorpha</taxon>
        <taxon>Tylenchoidea</taxon>
        <taxon>Meloidogynidae</taxon>
        <taxon>Meloidogyninae</taxon>
        <taxon>Meloidogyne</taxon>
        <taxon>Meloidogyne incognita group</taxon>
    </lineage>
</organism>
<dbReference type="InterPro" id="IPR007012">
    <property type="entry name" value="PolA_pol_cen_dom"/>
</dbReference>
<dbReference type="Pfam" id="PF20750">
    <property type="entry name" value="PAP_NTPase"/>
    <property type="match status" value="1"/>
</dbReference>
<keyword evidence="6" id="KW-0507">mRNA processing</keyword>
<dbReference type="InterPro" id="IPR043519">
    <property type="entry name" value="NT_sf"/>
</dbReference>
<dbReference type="Pfam" id="PF04928">
    <property type="entry name" value="PAP_central"/>
    <property type="match status" value="1"/>
</dbReference>
<dbReference type="WBParaSite" id="scaffold10106_cov173.g14521">
    <property type="protein sequence ID" value="scaffold10106_cov173.g14521"/>
    <property type="gene ID" value="scaffold10106_cov173.g14521"/>
</dbReference>
<comment type="catalytic activity">
    <reaction evidence="13">
        <text>RNA(n) + ATP = RNA(n)-3'-adenine ribonucleotide + diphosphate</text>
        <dbReference type="Rhea" id="RHEA:11332"/>
        <dbReference type="Rhea" id="RHEA-COMP:14527"/>
        <dbReference type="Rhea" id="RHEA-COMP:17347"/>
        <dbReference type="ChEBI" id="CHEBI:30616"/>
        <dbReference type="ChEBI" id="CHEBI:33019"/>
        <dbReference type="ChEBI" id="CHEBI:140395"/>
        <dbReference type="ChEBI" id="CHEBI:173115"/>
        <dbReference type="EC" id="2.7.7.19"/>
    </reaction>
</comment>
<keyword evidence="10" id="KW-0067">ATP-binding</keyword>
<reference evidence="17" key="1">
    <citation type="submission" date="2022-11" db="UniProtKB">
        <authorList>
            <consortium name="WormBaseParasite"/>
        </authorList>
    </citation>
    <scope>IDENTIFICATION</scope>
</reference>
<dbReference type="GO" id="GO:0006397">
    <property type="term" value="P:mRNA processing"/>
    <property type="evidence" value="ECO:0007669"/>
    <property type="project" value="UniProtKB-KW"/>
</dbReference>
<feature type="domain" description="Poly(A) polymerase central" evidence="14">
    <location>
        <begin position="325"/>
        <end position="387"/>
    </location>
</feature>
<dbReference type="Gene3D" id="3.30.460.10">
    <property type="entry name" value="Beta Polymerase, domain 2"/>
    <property type="match status" value="1"/>
</dbReference>
<evidence type="ECO:0000256" key="7">
    <source>
        <dbReference type="ARBA" id="ARBA00022679"/>
    </source>
</evidence>
<evidence type="ECO:0000256" key="3">
    <source>
        <dbReference type="ARBA" id="ARBA00004123"/>
    </source>
</evidence>
<evidence type="ECO:0000256" key="11">
    <source>
        <dbReference type="ARBA" id="ARBA00022842"/>
    </source>
</evidence>
<dbReference type="InterPro" id="IPR048840">
    <property type="entry name" value="PolA_pol_NTPase"/>
</dbReference>
<proteinExistence type="inferred from homology"/>
<accession>A0A915LBI9</accession>
<keyword evidence="9" id="KW-0547">Nucleotide-binding</keyword>
<evidence type="ECO:0000256" key="10">
    <source>
        <dbReference type="ARBA" id="ARBA00022840"/>
    </source>
</evidence>
<dbReference type="GO" id="GO:0005634">
    <property type="term" value="C:nucleus"/>
    <property type="evidence" value="ECO:0007669"/>
    <property type="project" value="UniProtKB-SubCell"/>
</dbReference>
<keyword evidence="16" id="KW-1185">Reference proteome</keyword>
<dbReference type="SUPFAM" id="SSF81301">
    <property type="entry name" value="Nucleotidyltransferase"/>
    <property type="match status" value="1"/>
</dbReference>
<comment type="cofactor">
    <cofactor evidence="1">
        <name>Mn(2+)</name>
        <dbReference type="ChEBI" id="CHEBI:29035"/>
    </cofactor>
</comment>
<dbReference type="GO" id="GO:0046872">
    <property type="term" value="F:metal ion binding"/>
    <property type="evidence" value="ECO:0007669"/>
    <property type="project" value="UniProtKB-KW"/>
</dbReference>
<keyword evidence="8" id="KW-0479">Metal-binding</keyword>
<comment type="subcellular location">
    <subcellularLocation>
        <location evidence="3">Nucleus</location>
    </subcellularLocation>
</comment>
<evidence type="ECO:0000256" key="2">
    <source>
        <dbReference type="ARBA" id="ARBA00001946"/>
    </source>
</evidence>
<dbReference type="Proteomes" id="UP000887561">
    <property type="component" value="Unplaced"/>
</dbReference>